<dbReference type="PANTHER" id="PTHR21495">
    <property type="entry name" value="NUCLEOPORIN-RELATED"/>
    <property type="match status" value="1"/>
</dbReference>
<dbReference type="InterPro" id="IPR044859">
    <property type="entry name" value="Allene_oxi_cyc_Dirigent"/>
</dbReference>
<dbReference type="OrthoDB" id="1864232at2759"/>
<proteinExistence type="inferred from homology"/>
<dbReference type="Pfam" id="PF03018">
    <property type="entry name" value="Dirigent"/>
    <property type="match status" value="1"/>
</dbReference>
<feature type="chain" id="PRO_5008190172" description="Dirigent protein" evidence="4">
    <location>
        <begin position="22"/>
        <end position="185"/>
    </location>
</feature>
<dbReference type="AlphaFoldDB" id="A0A067K6B7"/>
<dbReference type="Proteomes" id="UP000027138">
    <property type="component" value="Unassembled WGS sequence"/>
</dbReference>
<keyword evidence="3 4" id="KW-0964">Secreted</keyword>
<dbReference type="Gene3D" id="2.40.480.10">
    <property type="entry name" value="Allene oxide cyclase-like"/>
    <property type="match status" value="1"/>
</dbReference>
<dbReference type="STRING" id="180498.A0A067K6B7"/>
<comment type="function">
    <text evidence="4">Dirigent proteins impart stereoselectivity on the phenoxy radical-coupling reaction, yielding optically active lignans from two molecules of coniferyl alcohol in the biosynthesis of lignans, flavonolignans, and alkaloids and thus plays a central role in plant secondary metabolism.</text>
</comment>
<name>A0A067K6B7_JATCU</name>
<protein>
    <recommendedName>
        <fullName evidence="4">Dirigent protein</fullName>
    </recommendedName>
</protein>
<evidence type="ECO:0000313" key="6">
    <source>
        <dbReference type="Proteomes" id="UP000027138"/>
    </source>
</evidence>
<dbReference type="GO" id="GO:0009699">
    <property type="term" value="P:phenylpropanoid biosynthetic process"/>
    <property type="evidence" value="ECO:0007669"/>
    <property type="project" value="UniProtKB-ARBA"/>
</dbReference>
<keyword evidence="6" id="KW-1185">Reference proteome</keyword>
<organism evidence="5 6">
    <name type="scientific">Jatropha curcas</name>
    <name type="common">Barbados nut</name>
    <dbReference type="NCBI Taxonomy" id="180498"/>
    <lineage>
        <taxon>Eukaryota</taxon>
        <taxon>Viridiplantae</taxon>
        <taxon>Streptophyta</taxon>
        <taxon>Embryophyta</taxon>
        <taxon>Tracheophyta</taxon>
        <taxon>Spermatophyta</taxon>
        <taxon>Magnoliopsida</taxon>
        <taxon>eudicotyledons</taxon>
        <taxon>Gunneridae</taxon>
        <taxon>Pentapetalae</taxon>
        <taxon>rosids</taxon>
        <taxon>fabids</taxon>
        <taxon>Malpighiales</taxon>
        <taxon>Euphorbiaceae</taxon>
        <taxon>Crotonoideae</taxon>
        <taxon>Jatropheae</taxon>
        <taxon>Jatropha</taxon>
    </lineage>
</organism>
<gene>
    <name evidence="5" type="ORF">JCGZ_16236</name>
</gene>
<reference evidence="5 6" key="1">
    <citation type="journal article" date="2014" name="PLoS ONE">
        <title>Global Analysis of Gene Expression Profiles in Physic Nut (Jatropha curcas L.) Seedlings Exposed to Salt Stress.</title>
        <authorList>
            <person name="Zhang L."/>
            <person name="Zhang C."/>
            <person name="Wu P."/>
            <person name="Chen Y."/>
            <person name="Li M."/>
            <person name="Jiang H."/>
            <person name="Wu G."/>
        </authorList>
    </citation>
    <scope>NUCLEOTIDE SEQUENCE [LARGE SCALE GENOMIC DNA]</scope>
    <source>
        <strain evidence="6">cv. GZQX0401</strain>
        <tissue evidence="5">Young leaves</tissue>
    </source>
</reference>
<comment type="subunit">
    <text evidence="2 4">Homodimer.</text>
</comment>
<evidence type="ECO:0000256" key="1">
    <source>
        <dbReference type="ARBA" id="ARBA00010746"/>
    </source>
</evidence>
<dbReference type="InterPro" id="IPR004265">
    <property type="entry name" value="Dirigent"/>
</dbReference>
<evidence type="ECO:0000313" key="5">
    <source>
        <dbReference type="EMBL" id="KDP30583.1"/>
    </source>
</evidence>
<comment type="similarity">
    <text evidence="1 4">Belongs to the plant dirigent protein family.</text>
</comment>
<keyword evidence="4" id="KW-0052">Apoplast</keyword>
<keyword evidence="4" id="KW-0732">Signal</keyword>
<accession>A0A067K6B7</accession>
<evidence type="ECO:0000256" key="3">
    <source>
        <dbReference type="ARBA" id="ARBA00022525"/>
    </source>
</evidence>
<evidence type="ECO:0000256" key="4">
    <source>
        <dbReference type="RuleBase" id="RU363099"/>
    </source>
</evidence>
<comment type="subcellular location">
    <subcellularLocation>
        <location evidence="4">Secreted</location>
        <location evidence="4">Extracellular space</location>
        <location evidence="4">Apoplast</location>
    </subcellularLocation>
</comment>
<dbReference type="GO" id="GO:0048046">
    <property type="term" value="C:apoplast"/>
    <property type="evidence" value="ECO:0007669"/>
    <property type="project" value="UniProtKB-SubCell"/>
</dbReference>
<sequence>MEGKFSFVWAMILYVIMIAHAQGNYYSESIPADYNQQKITNLHFFFHETVNGKHPSAVPIAQAKNSNSSNPFGTLFAINDALRVGVEPTSQVIGRAKGLYVIAGQGDDFILVMYVDFGFTTGKFNGSSFILCSQNPVTETKRELAVVGGRGQFKMARGFAELYSRYFNVTAGDAIVEYTVTLFHH</sequence>
<dbReference type="EMBL" id="KK914661">
    <property type="protein sequence ID" value="KDP30583.1"/>
    <property type="molecule type" value="Genomic_DNA"/>
</dbReference>
<feature type="signal peptide" evidence="4">
    <location>
        <begin position="1"/>
        <end position="21"/>
    </location>
</feature>
<evidence type="ECO:0000256" key="2">
    <source>
        <dbReference type="ARBA" id="ARBA00011738"/>
    </source>
</evidence>